<comment type="similarity">
    <text evidence="1">Belongs to the YciI family.</text>
</comment>
<accession>A0ABQ1IB39</accession>
<evidence type="ECO:0000313" key="3">
    <source>
        <dbReference type="EMBL" id="GGB30601.1"/>
    </source>
</evidence>
<dbReference type="Proteomes" id="UP000603352">
    <property type="component" value="Unassembled WGS sequence"/>
</dbReference>
<gene>
    <name evidence="3" type="ORF">GCM10011505_09960</name>
</gene>
<dbReference type="RefSeq" id="WP_229707828.1">
    <property type="nucleotide sequence ID" value="NZ_BMDZ01000007.1"/>
</dbReference>
<evidence type="ECO:0000256" key="1">
    <source>
        <dbReference type="ARBA" id="ARBA00007689"/>
    </source>
</evidence>
<protein>
    <recommendedName>
        <fullName evidence="2">YCII-related domain-containing protein</fullName>
    </recommendedName>
</protein>
<dbReference type="Gene3D" id="3.30.70.1060">
    <property type="entry name" value="Dimeric alpha+beta barrel"/>
    <property type="match status" value="1"/>
</dbReference>
<evidence type="ECO:0000259" key="2">
    <source>
        <dbReference type="Pfam" id="PF03795"/>
    </source>
</evidence>
<dbReference type="InterPro" id="IPR005545">
    <property type="entry name" value="YCII"/>
</dbReference>
<dbReference type="PANTHER" id="PTHR37828:SF1">
    <property type="entry name" value="YCII-RELATED DOMAIN-CONTAINING PROTEIN"/>
    <property type="match status" value="1"/>
</dbReference>
<comment type="caution">
    <text evidence="3">The sequence shown here is derived from an EMBL/GenBank/DDBJ whole genome shotgun (WGS) entry which is preliminary data.</text>
</comment>
<proteinExistence type="inferred from homology"/>
<dbReference type="Pfam" id="PF03795">
    <property type="entry name" value="YCII"/>
    <property type="match status" value="1"/>
</dbReference>
<dbReference type="InterPro" id="IPR011008">
    <property type="entry name" value="Dimeric_a/b-barrel"/>
</dbReference>
<reference evidence="4" key="1">
    <citation type="journal article" date="2019" name="Int. J. Syst. Evol. Microbiol.">
        <title>The Global Catalogue of Microorganisms (GCM) 10K type strain sequencing project: providing services to taxonomists for standard genome sequencing and annotation.</title>
        <authorList>
            <consortium name="The Broad Institute Genomics Platform"/>
            <consortium name="The Broad Institute Genome Sequencing Center for Infectious Disease"/>
            <person name="Wu L."/>
            <person name="Ma J."/>
        </authorList>
    </citation>
    <scope>NUCLEOTIDE SEQUENCE [LARGE SCALE GENOMIC DNA]</scope>
    <source>
        <strain evidence="4">CGMCC 1.10188</strain>
    </source>
</reference>
<sequence>MFIVLLTATVPAPGNGEAARRLMADHNAWLAQGFDDGVFQLAGSLRPVAGGAILVHGVSRDEIEARVMADPFVVGGVVTPQILEVAPARSDARLAFLAA</sequence>
<dbReference type="SUPFAM" id="SSF54909">
    <property type="entry name" value="Dimeric alpha+beta barrel"/>
    <property type="match status" value="1"/>
</dbReference>
<dbReference type="EMBL" id="BMDZ01000007">
    <property type="protein sequence ID" value="GGB30601.1"/>
    <property type="molecule type" value="Genomic_DNA"/>
</dbReference>
<evidence type="ECO:0000313" key="4">
    <source>
        <dbReference type="Proteomes" id="UP000603352"/>
    </source>
</evidence>
<name>A0ABQ1IB39_9PROT</name>
<dbReference type="PANTHER" id="PTHR37828">
    <property type="entry name" value="GSR2449 PROTEIN"/>
    <property type="match status" value="1"/>
</dbReference>
<keyword evidence="4" id="KW-1185">Reference proteome</keyword>
<organism evidence="3 4">
    <name type="scientific">Tistrella bauzanensis</name>
    <dbReference type="NCBI Taxonomy" id="657419"/>
    <lineage>
        <taxon>Bacteria</taxon>
        <taxon>Pseudomonadati</taxon>
        <taxon>Pseudomonadota</taxon>
        <taxon>Alphaproteobacteria</taxon>
        <taxon>Geminicoccales</taxon>
        <taxon>Geminicoccaceae</taxon>
        <taxon>Tistrella</taxon>
    </lineage>
</organism>
<feature type="domain" description="YCII-related" evidence="2">
    <location>
        <begin position="1"/>
        <end position="79"/>
    </location>
</feature>